<dbReference type="Pfam" id="PF07568">
    <property type="entry name" value="HisKA_2"/>
    <property type="match status" value="1"/>
</dbReference>
<dbReference type="PANTHER" id="PTHR47429:SF2">
    <property type="entry name" value="PROTEIN TWIN LOV 1"/>
    <property type="match status" value="1"/>
</dbReference>
<evidence type="ECO:0000313" key="9">
    <source>
        <dbReference type="Proteomes" id="UP000262379"/>
    </source>
</evidence>
<evidence type="ECO:0000259" key="6">
    <source>
        <dbReference type="PROSITE" id="PS50112"/>
    </source>
</evidence>
<dbReference type="InterPro" id="IPR001610">
    <property type="entry name" value="PAC"/>
</dbReference>
<dbReference type="Pfam" id="PF13426">
    <property type="entry name" value="PAS_9"/>
    <property type="match status" value="1"/>
</dbReference>
<dbReference type="InterPro" id="IPR000700">
    <property type="entry name" value="PAS-assoc_C"/>
</dbReference>
<feature type="domain" description="Histidine kinase" evidence="5">
    <location>
        <begin position="179"/>
        <end position="368"/>
    </location>
</feature>
<keyword evidence="9" id="KW-1185">Reference proteome</keyword>
<evidence type="ECO:0000313" key="8">
    <source>
        <dbReference type="EMBL" id="RFC68323.1"/>
    </source>
</evidence>
<dbReference type="PROSITE" id="PS50112">
    <property type="entry name" value="PAS"/>
    <property type="match status" value="1"/>
</dbReference>
<keyword evidence="3" id="KW-0157">Chromophore</keyword>
<dbReference type="InterPro" id="IPR035965">
    <property type="entry name" value="PAS-like_dom_sf"/>
</dbReference>
<dbReference type="InterPro" id="IPR003594">
    <property type="entry name" value="HATPase_dom"/>
</dbReference>
<dbReference type="InterPro" id="IPR005467">
    <property type="entry name" value="His_kinase_dom"/>
</dbReference>
<dbReference type="Gene3D" id="3.30.450.20">
    <property type="entry name" value="PAS domain"/>
    <property type="match status" value="1"/>
</dbReference>
<dbReference type="SMART" id="SM00387">
    <property type="entry name" value="HATPase_c"/>
    <property type="match status" value="1"/>
</dbReference>
<evidence type="ECO:0000259" key="7">
    <source>
        <dbReference type="PROSITE" id="PS50113"/>
    </source>
</evidence>
<keyword evidence="2" id="KW-0288">FMN</keyword>
<dbReference type="SUPFAM" id="SSF55785">
    <property type="entry name" value="PYP-like sensor domain (PAS domain)"/>
    <property type="match status" value="1"/>
</dbReference>
<evidence type="ECO:0000256" key="1">
    <source>
        <dbReference type="ARBA" id="ARBA00022630"/>
    </source>
</evidence>
<proteinExistence type="predicted"/>
<evidence type="ECO:0000256" key="4">
    <source>
        <dbReference type="SAM" id="MobiDB-lite"/>
    </source>
</evidence>
<dbReference type="EMBL" id="QURN01000005">
    <property type="protein sequence ID" value="RFC68323.1"/>
    <property type="molecule type" value="Genomic_DNA"/>
</dbReference>
<protein>
    <submittedName>
        <fullName evidence="8">PAS domain-containing protein</fullName>
    </submittedName>
</protein>
<name>A0A371XGK5_9HYPH</name>
<sequence>MNDATNRNDWHQTDDLHAPRGKGDPFAAAIRATRMPMLITDPNQPDNPIVFANEAFFKLTGYSHCEVIGKNCRFLQGPQTNFNDVAKIRDAVQNREDIAVDLLNYRKDGSSFWNALYMSPVIDESGKLLYFFASQLDVTERKQAEQEIFQQKTSFEVAVRARTKELERALESKNTLIHEVDHRVKNNLQIVASLILMQSRNVKDEAARDTLRSVLGRIEALSAVHKLLYQSNDLPLLNVAHLVRDLVTNLMASSARENIAVSFDLDDIEVPAEKASPIALLINELVTNALKHAFEPEQPGKIYVRVKDGDGKVIVEVADDGKGFEGKGSTASFGMKLIESLGQQLRTRAQWVPTKPGTLVRLSVPASQIS</sequence>
<feature type="domain" description="PAC" evidence="7">
    <location>
        <begin position="96"/>
        <end position="150"/>
    </location>
</feature>
<dbReference type="CDD" id="cd00130">
    <property type="entry name" value="PAS"/>
    <property type="match status" value="1"/>
</dbReference>
<dbReference type="InterPro" id="IPR000014">
    <property type="entry name" value="PAS"/>
</dbReference>
<dbReference type="Pfam" id="PF13581">
    <property type="entry name" value="HATPase_c_2"/>
    <property type="match status" value="1"/>
</dbReference>
<dbReference type="PROSITE" id="PS50109">
    <property type="entry name" value="HIS_KIN"/>
    <property type="match status" value="1"/>
</dbReference>
<evidence type="ECO:0000259" key="5">
    <source>
        <dbReference type="PROSITE" id="PS50109"/>
    </source>
</evidence>
<dbReference type="SUPFAM" id="SSF55874">
    <property type="entry name" value="ATPase domain of HSP90 chaperone/DNA topoisomerase II/histidine kinase"/>
    <property type="match status" value="1"/>
</dbReference>
<evidence type="ECO:0000256" key="2">
    <source>
        <dbReference type="ARBA" id="ARBA00022643"/>
    </source>
</evidence>
<reference evidence="9" key="1">
    <citation type="submission" date="2018-08" db="EMBL/GenBank/DDBJ databases">
        <authorList>
            <person name="Im W.T."/>
        </authorList>
    </citation>
    <scope>NUCLEOTIDE SEQUENCE [LARGE SCALE GENOMIC DNA]</scope>
    <source>
        <strain evidence="9">LA-28</strain>
    </source>
</reference>
<organism evidence="8 9">
    <name type="scientific">Mesorhizobium denitrificans</name>
    <dbReference type="NCBI Taxonomy" id="2294114"/>
    <lineage>
        <taxon>Bacteria</taxon>
        <taxon>Pseudomonadati</taxon>
        <taxon>Pseudomonadota</taxon>
        <taxon>Alphaproteobacteria</taxon>
        <taxon>Hyphomicrobiales</taxon>
        <taxon>Phyllobacteriaceae</taxon>
        <taxon>Mesorhizobium</taxon>
    </lineage>
</organism>
<accession>A0A371XGK5</accession>
<evidence type="ECO:0000256" key="3">
    <source>
        <dbReference type="ARBA" id="ARBA00022991"/>
    </source>
</evidence>
<keyword evidence="1" id="KW-0285">Flavoprotein</keyword>
<dbReference type="InterPro" id="IPR036890">
    <property type="entry name" value="HATPase_C_sf"/>
</dbReference>
<dbReference type="SMART" id="SM00091">
    <property type="entry name" value="PAS"/>
    <property type="match status" value="1"/>
</dbReference>
<dbReference type="AlphaFoldDB" id="A0A371XGK5"/>
<gene>
    <name evidence="8" type="ORF">DY251_07965</name>
</gene>
<dbReference type="PANTHER" id="PTHR47429">
    <property type="entry name" value="PROTEIN TWIN LOV 1"/>
    <property type="match status" value="1"/>
</dbReference>
<dbReference type="Gene3D" id="3.30.565.10">
    <property type="entry name" value="Histidine kinase-like ATPase, C-terminal domain"/>
    <property type="match status" value="1"/>
</dbReference>
<dbReference type="PROSITE" id="PS50113">
    <property type="entry name" value="PAC"/>
    <property type="match status" value="1"/>
</dbReference>
<dbReference type="Proteomes" id="UP000262379">
    <property type="component" value="Unassembled WGS sequence"/>
</dbReference>
<dbReference type="NCBIfam" id="TIGR00229">
    <property type="entry name" value="sensory_box"/>
    <property type="match status" value="1"/>
</dbReference>
<feature type="domain" description="PAS" evidence="6">
    <location>
        <begin position="22"/>
        <end position="95"/>
    </location>
</feature>
<feature type="region of interest" description="Disordered" evidence="4">
    <location>
        <begin position="1"/>
        <end position="23"/>
    </location>
</feature>
<dbReference type="SMART" id="SM00086">
    <property type="entry name" value="PAC"/>
    <property type="match status" value="1"/>
</dbReference>
<dbReference type="RefSeq" id="WP_116623463.1">
    <property type="nucleotide sequence ID" value="NZ_QURN01000005.1"/>
</dbReference>
<dbReference type="InterPro" id="IPR011495">
    <property type="entry name" value="Sig_transdc_His_kin_sub2_dim/P"/>
</dbReference>
<comment type="caution">
    <text evidence="8">The sequence shown here is derived from an EMBL/GenBank/DDBJ whole genome shotgun (WGS) entry which is preliminary data.</text>
</comment>